<organism evidence="8 9">
    <name type="scientific">Sandarakinorhabdus glacialis</name>
    <dbReference type="NCBI Taxonomy" id="1614636"/>
    <lineage>
        <taxon>Bacteria</taxon>
        <taxon>Pseudomonadati</taxon>
        <taxon>Pseudomonadota</taxon>
        <taxon>Alphaproteobacteria</taxon>
        <taxon>Sphingomonadales</taxon>
        <taxon>Sphingosinicellaceae</taxon>
        <taxon>Sandarakinorhabdus</taxon>
    </lineage>
</organism>
<comment type="similarity">
    <text evidence="2">Belongs to the thioredoxin family. DsbE subfamily.</text>
</comment>
<dbReference type="InterPro" id="IPR036249">
    <property type="entry name" value="Thioredoxin-like_sf"/>
</dbReference>
<dbReference type="GO" id="GO:0017004">
    <property type="term" value="P:cytochrome complex assembly"/>
    <property type="evidence" value="ECO:0007669"/>
    <property type="project" value="UniProtKB-KW"/>
</dbReference>
<dbReference type="GO" id="GO:0030288">
    <property type="term" value="C:outer membrane-bounded periplasmic space"/>
    <property type="evidence" value="ECO:0007669"/>
    <property type="project" value="InterPro"/>
</dbReference>
<dbReference type="InterPro" id="IPR013740">
    <property type="entry name" value="Redoxin"/>
</dbReference>
<dbReference type="Pfam" id="PF08534">
    <property type="entry name" value="Redoxin"/>
    <property type="match status" value="1"/>
</dbReference>
<dbReference type="EMBL" id="BMJM01000011">
    <property type="protein sequence ID" value="GGE19230.1"/>
    <property type="molecule type" value="Genomic_DNA"/>
</dbReference>
<feature type="domain" description="Thioredoxin" evidence="7">
    <location>
        <begin position="34"/>
        <end position="174"/>
    </location>
</feature>
<dbReference type="NCBIfam" id="TIGR00385">
    <property type="entry name" value="dsbE"/>
    <property type="match status" value="1"/>
</dbReference>
<dbReference type="InterPro" id="IPR017937">
    <property type="entry name" value="Thioredoxin_CS"/>
</dbReference>
<keyword evidence="6" id="KW-0812">Transmembrane</keyword>
<dbReference type="CDD" id="cd03010">
    <property type="entry name" value="TlpA_like_DsbE"/>
    <property type="match status" value="1"/>
</dbReference>
<comment type="subcellular location">
    <subcellularLocation>
        <location evidence="1">Cell envelope</location>
    </subcellularLocation>
</comment>
<sequence>MSRWLFIVPVIAFIGLVAFLGIGLTKDPSALPSQLIDRPLPQFALPGIADTPGGGPGFASAALKGEPMLLNIFASWCAACPQEHPVLTRISGEGVPVYGLAWKDKPADTRGWLAKWGNPYKAVAADEAGRTAIDLGVTGVPETFVIDGRGRVRFKQVGPISVETWEGTIRPLMARLRAEA</sequence>
<name>A0A916ZYN6_9SPHN</name>
<dbReference type="PANTHER" id="PTHR42852:SF6">
    <property type="entry name" value="THIOL:DISULFIDE INTERCHANGE PROTEIN DSBE"/>
    <property type="match status" value="1"/>
</dbReference>
<keyword evidence="6" id="KW-0472">Membrane</keyword>
<evidence type="ECO:0000256" key="5">
    <source>
        <dbReference type="ARBA" id="ARBA00023284"/>
    </source>
</evidence>
<evidence type="ECO:0000256" key="1">
    <source>
        <dbReference type="ARBA" id="ARBA00004196"/>
    </source>
</evidence>
<reference evidence="8" key="1">
    <citation type="journal article" date="2014" name="Int. J. Syst. Evol. Microbiol.">
        <title>Complete genome sequence of Corynebacterium casei LMG S-19264T (=DSM 44701T), isolated from a smear-ripened cheese.</title>
        <authorList>
            <consortium name="US DOE Joint Genome Institute (JGI-PGF)"/>
            <person name="Walter F."/>
            <person name="Albersmeier A."/>
            <person name="Kalinowski J."/>
            <person name="Ruckert C."/>
        </authorList>
    </citation>
    <scope>NUCLEOTIDE SEQUENCE</scope>
    <source>
        <strain evidence="8">CGMCC 1.15519</strain>
    </source>
</reference>
<evidence type="ECO:0000313" key="8">
    <source>
        <dbReference type="EMBL" id="GGE19230.1"/>
    </source>
</evidence>
<proteinExistence type="inferred from homology"/>
<gene>
    <name evidence="8" type="ORF">GCM10011529_27180</name>
</gene>
<dbReference type="Gene3D" id="3.40.30.10">
    <property type="entry name" value="Glutaredoxin"/>
    <property type="match status" value="1"/>
</dbReference>
<feature type="transmembrane region" description="Helical" evidence="6">
    <location>
        <begin position="6"/>
        <end position="25"/>
    </location>
</feature>
<dbReference type="RefSeq" id="WP_188763637.1">
    <property type="nucleotide sequence ID" value="NZ_BMJM01000011.1"/>
</dbReference>
<evidence type="ECO:0000256" key="2">
    <source>
        <dbReference type="ARBA" id="ARBA00007758"/>
    </source>
</evidence>
<dbReference type="PROSITE" id="PS00194">
    <property type="entry name" value="THIOREDOXIN_1"/>
    <property type="match status" value="1"/>
</dbReference>
<keyword evidence="5" id="KW-0676">Redox-active center</keyword>
<protein>
    <submittedName>
        <fullName evidence="8">Thiol:disulfide interchange protein</fullName>
    </submittedName>
</protein>
<comment type="caution">
    <text evidence="8">The sequence shown here is derived from an EMBL/GenBank/DDBJ whole genome shotgun (WGS) entry which is preliminary data.</text>
</comment>
<dbReference type="PANTHER" id="PTHR42852">
    <property type="entry name" value="THIOL:DISULFIDE INTERCHANGE PROTEIN DSBE"/>
    <property type="match status" value="1"/>
</dbReference>
<evidence type="ECO:0000259" key="7">
    <source>
        <dbReference type="PROSITE" id="PS51352"/>
    </source>
</evidence>
<dbReference type="InterPro" id="IPR004799">
    <property type="entry name" value="Periplasmic_diS_OxRdtase_DsbE"/>
</dbReference>
<dbReference type="AlphaFoldDB" id="A0A916ZYN6"/>
<evidence type="ECO:0000313" key="9">
    <source>
        <dbReference type="Proteomes" id="UP000635071"/>
    </source>
</evidence>
<dbReference type="SUPFAM" id="SSF52833">
    <property type="entry name" value="Thioredoxin-like"/>
    <property type="match status" value="1"/>
</dbReference>
<keyword evidence="4" id="KW-1015">Disulfide bond</keyword>
<keyword evidence="3" id="KW-0201">Cytochrome c-type biogenesis</keyword>
<evidence type="ECO:0000256" key="6">
    <source>
        <dbReference type="SAM" id="Phobius"/>
    </source>
</evidence>
<dbReference type="GO" id="GO:0015036">
    <property type="term" value="F:disulfide oxidoreductase activity"/>
    <property type="evidence" value="ECO:0007669"/>
    <property type="project" value="InterPro"/>
</dbReference>
<dbReference type="PROSITE" id="PS51352">
    <property type="entry name" value="THIOREDOXIN_2"/>
    <property type="match status" value="1"/>
</dbReference>
<accession>A0A916ZYN6</accession>
<keyword evidence="6" id="KW-1133">Transmembrane helix</keyword>
<evidence type="ECO:0000256" key="4">
    <source>
        <dbReference type="ARBA" id="ARBA00023157"/>
    </source>
</evidence>
<reference evidence="8" key="2">
    <citation type="submission" date="2020-09" db="EMBL/GenBank/DDBJ databases">
        <authorList>
            <person name="Sun Q."/>
            <person name="Zhou Y."/>
        </authorList>
    </citation>
    <scope>NUCLEOTIDE SEQUENCE</scope>
    <source>
        <strain evidence="8">CGMCC 1.15519</strain>
    </source>
</reference>
<dbReference type="InterPro" id="IPR013766">
    <property type="entry name" value="Thioredoxin_domain"/>
</dbReference>
<dbReference type="InterPro" id="IPR050553">
    <property type="entry name" value="Thioredoxin_ResA/DsbE_sf"/>
</dbReference>
<keyword evidence="9" id="KW-1185">Reference proteome</keyword>
<evidence type="ECO:0000256" key="3">
    <source>
        <dbReference type="ARBA" id="ARBA00022748"/>
    </source>
</evidence>
<dbReference type="Proteomes" id="UP000635071">
    <property type="component" value="Unassembled WGS sequence"/>
</dbReference>